<keyword evidence="4" id="KW-1185">Reference proteome</keyword>
<feature type="region of interest" description="Disordered" evidence="1">
    <location>
        <begin position="387"/>
        <end position="535"/>
    </location>
</feature>
<dbReference type="Proteomes" id="UP001470230">
    <property type="component" value="Unassembled WGS sequence"/>
</dbReference>
<sequence>MGDLGDLKNIREKFDLDEYIPSWVLLVLKILLFVVSILMFVILALQSLAFWTKNCCSRCIVGACFPCCCCSCFQTICGAITTAAAGILLIINILYYQGDEVFDRVLKRVLNDEKVISLGSIDLQDYSEGLISKIEFEEIKIKDIKIVKSLIDAKLDSSFADILDFEHFPLRQISDCLNRSFANAAKNNVNVSSITAPVNEALGYITDEILGDFDMNNAMNVPELRSKLNNIIKELSEHPDAFECQDPKEQFEELSNLYDDFFNGFVTETGKFNTAKTEYEESTGKLSVNIGNTVQDVITSFLTSFGSMTSGIIGLIESIFGDVDAKFLVALFNVIRVRIFYQIIAYSMCVSISAHFFIISMWAMTILLWIRRKGMARTARDSQSVYSYSYSENEDSDKKSRRKKRGKDLSDDENTSDGRDIELVAIGDRGGDDEMNSSQKVSEKEGSESNNPYKHDSPADLSENVFVDTYMNNQREEPKEDNDDEDPEQSFSKDNDQNEPNETEFKFNDSNNENDEQHSSVDESNNNDDEDNYIF</sequence>
<feature type="transmembrane region" description="Helical" evidence="2">
    <location>
        <begin position="343"/>
        <end position="370"/>
    </location>
</feature>
<evidence type="ECO:0000256" key="1">
    <source>
        <dbReference type="SAM" id="MobiDB-lite"/>
    </source>
</evidence>
<protein>
    <submittedName>
        <fullName evidence="3">Uncharacterized protein</fullName>
    </submittedName>
</protein>
<comment type="caution">
    <text evidence="3">The sequence shown here is derived from an EMBL/GenBank/DDBJ whole genome shotgun (WGS) entry which is preliminary data.</text>
</comment>
<accession>A0ABR2GST6</accession>
<evidence type="ECO:0000256" key="2">
    <source>
        <dbReference type="SAM" id="Phobius"/>
    </source>
</evidence>
<feature type="compositionally biased region" description="Acidic residues" evidence="1">
    <location>
        <begin position="525"/>
        <end position="535"/>
    </location>
</feature>
<keyword evidence="2" id="KW-1133">Transmembrane helix</keyword>
<feature type="transmembrane region" description="Helical" evidence="2">
    <location>
        <begin position="63"/>
        <end position="96"/>
    </location>
</feature>
<organism evidence="3 4">
    <name type="scientific">Tritrichomonas musculus</name>
    <dbReference type="NCBI Taxonomy" id="1915356"/>
    <lineage>
        <taxon>Eukaryota</taxon>
        <taxon>Metamonada</taxon>
        <taxon>Parabasalia</taxon>
        <taxon>Tritrichomonadida</taxon>
        <taxon>Tritrichomonadidae</taxon>
        <taxon>Tritrichomonas</taxon>
    </lineage>
</organism>
<evidence type="ECO:0000313" key="3">
    <source>
        <dbReference type="EMBL" id="KAK8836951.1"/>
    </source>
</evidence>
<feature type="compositionally biased region" description="Acidic residues" evidence="1">
    <location>
        <begin position="479"/>
        <end position="488"/>
    </location>
</feature>
<proteinExistence type="predicted"/>
<evidence type="ECO:0000313" key="4">
    <source>
        <dbReference type="Proteomes" id="UP001470230"/>
    </source>
</evidence>
<name>A0ABR2GST6_9EUKA</name>
<feature type="compositionally biased region" description="Basic and acidic residues" evidence="1">
    <location>
        <begin position="441"/>
        <end position="458"/>
    </location>
</feature>
<dbReference type="EMBL" id="JAPFFF010000062">
    <property type="protein sequence ID" value="KAK8836951.1"/>
    <property type="molecule type" value="Genomic_DNA"/>
</dbReference>
<keyword evidence="2" id="KW-0812">Transmembrane</keyword>
<gene>
    <name evidence="3" type="ORF">M9Y10_036983</name>
</gene>
<reference evidence="3 4" key="1">
    <citation type="submission" date="2024-04" db="EMBL/GenBank/DDBJ databases">
        <title>Tritrichomonas musculus Genome.</title>
        <authorList>
            <person name="Alves-Ferreira E."/>
            <person name="Grigg M."/>
            <person name="Lorenzi H."/>
            <person name="Galac M."/>
        </authorList>
    </citation>
    <scope>NUCLEOTIDE SEQUENCE [LARGE SCALE GENOMIC DNA]</scope>
    <source>
        <strain evidence="3 4">EAF2021</strain>
    </source>
</reference>
<feature type="transmembrane region" description="Helical" evidence="2">
    <location>
        <begin position="20"/>
        <end position="51"/>
    </location>
</feature>
<keyword evidence="2" id="KW-0472">Membrane</keyword>